<evidence type="ECO:0000313" key="3">
    <source>
        <dbReference type="Proteomes" id="UP000826195"/>
    </source>
</evidence>
<dbReference type="EMBL" id="JAHXZJ010002609">
    <property type="protein sequence ID" value="KAH0539814.1"/>
    <property type="molecule type" value="Genomic_DNA"/>
</dbReference>
<dbReference type="AlphaFoldDB" id="A0AAV7I2B8"/>
<accession>A0AAV7I2B8</accession>
<evidence type="ECO:0000313" key="2">
    <source>
        <dbReference type="EMBL" id="KAH0539814.1"/>
    </source>
</evidence>
<gene>
    <name evidence="2" type="ORF">KQX54_008298</name>
</gene>
<feature type="region of interest" description="Disordered" evidence="1">
    <location>
        <begin position="1"/>
        <end position="53"/>
    </location>
</feature>
<dbReference type="Proteomes" id="UP000826195">
    <property type="component" value="Unassembled WGS sequence"/>
</dbReference>
<sequence>MNDLNKTKSSASNSEANAHKNSQTSRQDIPLTKLPVAKNQKSQTYEMSEPDSSLVHLSLSNPHGKKNFALVTHDLPVVPFFDMSEYKPTLPLPLGGIGLMYKSVPNHAGFLAFKFISSSYTHYISYDYAEKLAPKLVK</sequence>
<proteinExistence type="predicted"/>
<reference evidence="2 3" key="1">
    <citation type="journal article" date="2021" name="J. Hered.">
        <title>A chromosome-level genome assembly of the parasitoid wasp, Cotesia glomerata (Hymenoptera: Braconidae).</title>
        <authorList>
            <person name="Pinto B.J."/>
            <person name="Weis J.J."/>
            <person name="Gamble T."/>
            <person name="Ode P.J."/>
            <person name="Paul R."/>
            <person name="Zaspel J.M."/>
        </authorList>
    </citation>
    <scope>NUCLEOTIDE SEQUENCE [LARGE SCALE GENOMIC DNA]</scope>
    <source>
        <strain evidence="2">CgM1</strain>
    </source>
</reference>
<organism evidence="2 3">
    <name type="scientific">Cotesia glomerata</name>
    <name type="common">Lepidopteran parasitic wasp</name>
    <name type="synonym">Apanteles glomeratus</name>
    <dbReference type="NCBI Taxonomy" id="32391"/>
    <lineage>
        <taxon>Eukaryota</taxon>
        <taxon>Metazoa</taxon>
        <taxon>Ecdysozoa</taxon>
        <taxon>Arthropoda</taxon>
        <taxon>Hexapoda</taxon>
        <taxon>Insecta</taxon>
        <taxon>Pterygota</taxon>
        <taxon>Neoptera</taxon>
        <taxon>Endopterygota</taxon>
        <taxon>Hymenoptera</taxon>
        <taxon>Apocrita</taxon>
        <taxon>Ichneumonoidea</taxon>
        <taxon>Braconidae</taxon>
        <taxon>Microgastrinae</taxon>
        <taxon>Cotesia</taxon>
    </lineage>
</organism>
<comment type="caution">
    <text evidence="2">The sequence shown here is derived from an EMBL/GenBank/DDBJ whole genome shotgun (WGS) entry which is preliminary data.</text>
</comment>
<name>A0AAV7I2B8_COTGL</name>
<evidence type="ECO:0000256" key="1">
    <source>
        <dbReference type="SAM" id="MobiDB-lite"/>
    </source>
</evidence>
<feature type="compositionally biased region" description="Polar residues" evidence="1">
    <location>
        <begin position="7"/>
        <end position="27"/>
    </location>
</feature>
<protein>
    <submittedName>
        <fullName evidence="2">Uncharacterized protein</fullName>
    </submittedName>
</protein>
<keyword evidence="3" id="KW-1185">Reference proteome</keyword>